<evidence type="ECO:0000256" key="11">
    <source>
        <dbReference type="SAM" id="Phobius"/>
    </source>
</evidence>
<evidence type="ECO:0000256" key="9">
    <source>
        <dbReference type="ARBA" id="ARBA00023170"/>
    </source>
</evidence>
<dbReference type="SUPFAM" id="SSF52200">
    <property type="entry name" value="Toll/Interleukin receptor TIR domain"/>
    <property type="match status" value="1"/>
</dbReference>
<dbReference type="InterPro" id="IPR000483">
    <property type="entry name" value="Cys-rich_flank_reg_C"/>
</dbReference>
<dbReference type="GO" id="GO:0038023">
    <property type="term" value="F:signaling receptor activity"/>
    <property type="evidence" value="ECO:0007669"/>
    <property type="project" value="TreeGrafter"/>
</dbReference>
<dbReference type="Pfam" id="PF01582">
    <property type="entry name" value="TIR"/>
    <property type="match status" value="1"/>
</dbReference>
<dbReference type="Proteomes" id="UP000694844">
    <property type="component" value="Chromosome 7"/>
</dbReference>
<dbReference type="GO" id="GO:0005886">
    <property type="term" value="C:plasma membrane"/>
    <property type="evidence" value="ECO:0007669"/>
    <property type="project" value="TreeGrafter"/>
</dbReference>
<dbReference type="AlphaFoldDB" id="A0A8B8AML2"/>
<feature type="transmembrane region" description="Helical" evidence="11">
    <location>
        <begin position="706"/>
        <end position="727"/>
    </location>
</feature>
<dbReference type="SMART" id="SM00369">
    <property type="entry name" value="LRR_TYP"/>
    <property type="match status" value="12"/>
</dbReference>
<dbReference type="Pfam" id="PF13855">
    <property type="entry name" value="LRR_8"/>
    <property type="match status" value="2"/>
</dbReference>
<evidence type="ECO:0000259" key="12">
    <source>
        <dbReference type="PROSITE" id="PS50104"/>
    </source>
</evidence>
<dbReference type="PROSITE" id="PS50104">
    <property type="entry name" value="TIR"/>
    <property type="match status" value="1"/>
</dbReference>
<evidence type="ECO:0000256" key="5">
    <source>
        <dbReference type="ARBA" id="ARBA00022729"/>
    </source>
</evidence>
<evidence type="ECO:0000313" key="14">
    <source>
        <dbReference type="RefSeq" id="XP_022291873.1"/>
    </source>
</evidence>
<dbReference type="Gene3D" id="3.80.10.10">
    <property type="entry name" value="Ribonuclease Inhibitor"/>
    <property type="match status" value="4"/>
</dbReference>
<dbReference type="KEGG" id="cvn:111103127"/>
<gene>
    <name evidence="14" type="primary">LOC111103127</name>
</gene>
<dbReference type="SUPFAM" id="SSF52058">
    <property type="entry name" value="L domain-like"/>
    <property type="match status" value="2"/>
</dbReference>
<organism evidence="13 14">
    <name type="scientific">Crassostrea virginica</name>
    <name type="common">Eastern oyster</name>
    <dbReference type="NCBI Taxonomy" id="6565"/>
    <lineage>
        <taxon>Eukaryota</taxon>
        <taxon>Metazoa</taxon>
        <taxon>Spiralia</taxon>
        <taxon>Lophotrochozoa</taxon>
        <taxon>Mollusca</taxon>
        <taxon>Bivalvia</taxon>
        <taxon>Autobranchia</taxon>
        <taxon>Pteriomorphia</taxon>
        <taxon>Ostreida</taxon>
        <taxon>Ostreoidea</taxon>
        <taxon>Ostreidae</taxon>
        <taxon>Crassostrea</taxon>
    </lineage>
</organism>
<dbReference type="InterPro" id="IPR003591">
    <property type="entry name" value="Leu-rich_rpt_typical-subtyp"/>
</dbReference>
<dbReference type="PANTHER" id="PTHR24365">
    <property type="entry name" value="TOLL-LIKE RECEPTOR"/>
    <property type="match status" value="1"/>
</dbReference>
<keyword evidence="7 11" id="KW-1133">Transmembrane helix</keyword>
<dbReference type="InterPro" id="IPR000157">
    <property type="entry name" value="TIR_dom"/>
</dbReference>
<proteinExistence type="inferred from homology"/>
<keyword evidence="5" id="KW-0732">Signal</keyword>
<dbReference type="SMART" id="SM00255">
    <property type="entry name" value="TIR"/>
    <property type="match status" value="1"/>
</dbReference>
<dbReference type="PROSITE" id="PS51450">
    <property type="entry name" value="LRR"/>
    <property type="match status" value="1"/>
</dbReference>
<evidence type="ECO:0000313" key="13">
    <source>
        <dbReference type="Proteomes" id="UP000694844"/>
    </source>
</evidence>
<dbReference type="OrthoDB" id="6122686at2759"/>
<evidence type="ECO:0000256" key="6">
    <source>
        <dbReference type="ARBA" id="ARBA00022737"/>
    </source>
</evidence>
<keyword evidence="10" id="KW-0325">Glycoprotein</keyword>
<dbReference type="SMART" id="SM00082">
    <property type="entry name" value="LRRCT"/>
    <property type="match status" value="1"/>
</dbReference>
<evidence type="ECO:0000256" key="3">
    <source>
        <dbReference type="ARBA" id="ARBA00022614"/>
    </source>
</evidence>
<keyword evidence="13" id="KW-1185">Reference proteome</keyword>
<comment type="subcellular location">
    <subcellularLocation>
        <location evidence="1">Membrane</location>
        <topology evidence="1">Single-pass type I membrane protein</topology>
    </subcellularLocation>
</comment>
<keyword evidence="3" id="KW-0433">Leucine-rich repeat</keyword>
<evidence type="ECO:0000256" key="2">
    <source>
        <dbReference type="ARBA" id="ARBA00009634"/>
    </source>
</evidence>
<evidence type="ECO:0000256" key="7">
    <source>
        <dbReference type="ARBA" id="ARBA00022989"/>
    </source>
</evidence>
<keyword evidence="4 11" id="KW-0812">Transmembrane</keyword>
<dbReference type="InterPro" id="IPR001611">
    <property type="entry name" value="Leu-rich_rpt"/>
</dbReference>
<dbReference type="RefSeq" id="XP_022291873.1">
    <property type="nucleotide sequence ID" value="XM_022436165.1"/>
</dbReference>
<keyword evidence="6" id="KW-0677">Repeat</keyword>
<dbReference type="GO" id="GO:0007165">
    <property type="term" value="P:signal transduction"/>
    <property type="evidence" value="ECO:0007669"/>
    <property type="project" value="InterPro"/>
</dbReference>
<protein>
    <submittedName>
        <fullName evidence="14">Toll-like receptor 13 isoform X1</fullName>
    </submittedName>
</protein>
<evidence type="ECO:0000256" key="8">
    <source>
        <dbReference type="ARBA" id="ARBA00023136"/>
    </source>
</evidence>
<dbReference type="Gene3D" id="3.40.50.10140">
    <property type="entry name" value="Toll/interleukin-1 receptor homology (TIR) domain"/>
    <property type="match status" value="1"/>
</dbReference>
<dbReference type="InterPro" id="IPR035897">
    <property type="entry name" value="Toll_tir_struct_dom_sf"/>
</dbReference>
<evidence type="ECO:0000256" key="4">
    <source>
        <dbReference type="ARBA" id="ARBA00022692"/>
    </source>
</evidence>
<dbReference type="InterPro" id="IPR032675">
    <property type="entry name" value="LRR_dom_sf"/>
</dbReference>
<feature type="domain" description="TIR" evidence="12">
    <location>
        <begin position="757"/>
        <end position="895"/>
    </location>
</feature>
<name>A0A8B8AML2_CRAVI</name>
<dbReference type="GeneID" id="111103127"/>
<dbReference type="PANTHER" id="PTHR24365:SF530">
    <property type="entry name" value="MSTPROX-RELATED"/>
    <property type="match status" value="1"/>
</dbReference>
<evidence type="ECO:0000256" key="10">
    <source>
        <dbReference type="ARBA" id="ARBA00023180"/>
    </source>
</evidence>
<comment type="similarity">
    <text evidence="2">Belongs to the Toll-like receptor family.</text>
</comment>
<sequence>MKVITRTMEPSLVFLLAITCYAMIQPISMLTTLNFCGEKMCICDKGTKMAFCKPALKNTSLSYFPRLPSYITNLTFKNFFRPTITKEDLVNLTHLSLRYLHLELMNIRQIDKGLFQLFPSLQNLSISNNENLSSVTLRDAFQNISTILMELDLTSNNLRNIEFDMFKYLSHTKLTTLILKGNPLINLRAETVENLNLTKLDLSFSRFDDLKSICPTQSFLPLSNLRDLHLQSTIISRNLNSIFICFPNLTKLHLENNNLNNFPSFCDTQELSILQETRSNLEELYLTNTSIKGNISSNAFRCIGELIYLDLNKNQINDVPDFCYPNGQSSVSKLKQLSLEYTSISILRKDSFKCLSSLQILNIKNNVLKNPTNFCSKDNTSYTPNLTSLFLRNTSITSFTGYEFHCLRKLRKLDLRLNYFKYIPSFCDKSNQSINPSLINLDLSWNSIQYIFPTTFRCLSSLKTLVIGHIPISILENNIFRPLTSLKYLEIENLSKLRKIQKHAFNISSLDYLKFTFNNFHFEDLTRYSPEHLFESCKNVKTLILSGNYFSTGSVAQIILKPLKHLTKLALDRNRMHAIHRDTFKSSITLQILRLNYNMLTGWDENVFKYLSNLSDLNLAQNRIAIFNKTSVPMDILNNLETFDLAYNPFNCSCDMIWFRKWSMKTNVTLVLFPHLYRCQSPPNMVRQTLLSFNLTDEDCKVKNPWLIVILTACAGTLFVFCFSLTISMQMPTIKNYIYYLRLRKMGYVKLINDQDFSYDAFVVYCESDENWVIHTLVAKLEIEGFRLCIPDREFDVGAVRCDQIVSAFNESKKILVVLSNNFAKNEWCLWQMNLVEERLRKSGNSATVFVLYKSISSKNMISSLHRVLKERPILTWFKGGTREKMFWNVVCLAVGAPLGEPPISVIQ</sequence>
<accession>A0A8B8AML2</accession>
<keyword evidence="9" id="KW-0675">Receptor</keyword>
<evidence type="ECO:0000256" key="1">
    <source>
        <dbReference type="ARBA" id="ARBA00004479"/>
    </source>
</evidence>
<reference evidence="14" key="1">
    <citation type="submission" date="2025-08" db="UniProtKB">
        <authorList>
            <consortium name="RefSeq"/>
        </authorList>
    </citation>
    <scope>IDENTIFICATION</scope>
    <source>
        <tissue evidence="14">Whole sample</tissue>
    </source>
</reference>
<keyword evidence="8 11" id="KW-0472">Membrane</keyword>